<feature type="domain" description="GOLD" evidence="10">
    <location>
        <begin position="39"/>
        <end position="154"/>
    </location>
</feature>
<dbReference type="GO" id="GO:0016020">
    <property type="term" value="C:membrane"/>
    <property type="evidence" value="ECO:0007669"/>
    <property type="project" value="UniProtKB-SubCell"/>
</dbReference>
<evidence type="ECO:0000256" key="8">
    <source>
        <dbReference type="SAM" id="Phobius"/>
    </source>
</evidence>
<dbReference type="RefSeq" id="XP_010917096.1">
    <property type="nucleotide sequence ID" value="XM_010918794.2"/>
</dbReference>
<evidence type="ECO:0000256" key="9">
    <source>
        <dbReference type="SAM" id="SignalP"/>
    </source>
</evidence>
<dbReference type="SMART" id="SM01190">
    <property type="entry name" value="EMP24_GP25L"/>
    <property type="match status" value="1"/>
</dbReference>
<evidence type="ECO:0000256" key="5">
    <source>
        <dbReference type="ARBA" id="ARBA00022989"/>
    </source>
</evidence>
<dbReference type="GeneID" id="105041771"/>
<protein>
    <submittedName>
        <fullName evidence="12">Transmembrane emp24 domain-containing protein p24delta7 isoform X1</fullName>
    </submittedName>
</protein>
<proteinExistence type="inferred from homology"/>
<dbReference type="PROSITE" id="PS50866">
    <property type="entry name" value="GOLD"/>
    <property type="match status" value="1"/>
</dbReference>
<keyword evidence="6 8" id="KW-0472">Membrane</keyword>
<dbReference type="KEGG" id="egu:105041771"/>
<dbReference type="InterPro" id="IPR015720">
    <property type="entry name" value="Emp24-like"/>
</dbReference>
<evidence type="ECO:0000313" key="12">
    <source>
        <dbReference type="RefSeq" id="XP_010917096.1"/>
    </source>
</evidence>
<dbReference type="InParanoid" id="A0A6I9QXU5"/>
<dbReference type="Proteomes" id="UP000504607">
    <property type="component" value="Chromosome 3"/>
</dbReference>
<sequence>MEPGIGGSAVLRLALALAVASLLASPTRSLHFDLQSGKPKCITEDIKLRAMAVGKYTVVKPDGSSTLPDSHRIIARISSPKGNVIHSADKVESGNFAFNALEAGDYLACFWTPVHEPPVTVTLDLDWRTGVATKDWTNIAKKEHLDVMQLELFKLRDTIQSIHDEMFSLRSREEEMHEMNIITTFGMAWLSLLSLVVCLSVAGLQFWHLKTFFERKKLL</sequence>
<organism evidence="11 12">
    <name type="scientific">Elaeis guineensis var. tenera</name>
    <name type="common">Oil palm</name>
    <dbReference type="NCBI Taxonomy" id="51953"/>
    <lineage>
        <taxon>Eukaryota</taxon>
        <taxon>Viridiplantae</taxon>
        <taxon>Streptophyta</taxon>
        <taxon>Embryophyta</taxon>
        <taxon>Tracheophyta</taxon>
        <taxon>Spermatophyta</taxon>
        <taxon>Magnoliopsida</taxon>
        <taxon>Liliopsida</taxon>
        <taxon>Arecaceae</taxon>
        <taxon>Arecoideae</taxon>
        <taxon>Cocoseae</taxon>
        <taxon>Elaeidinae</taxon>
        <taxon>Elaeis</taxon>
    </lineage>
</organism>
<name>A0A6I9QXU5_ELAGV</name>
<dbReference type="InterPro" id="IPR009038">
    <property type="entry name" value="GOLD_dom"/>
</dbReference>
<evidence type="ECO:0000313" key="11">
    <source>
        <dbReference type="Proteomes" id="UP000504607"/>
    </source>
</evidence>
<comment type="subcellular location">
    <subcellularLocation>
        <location evidence="1 7">Membrane</location>
        <topology evidence="1 7">Single-pass type I membrane protein</topology>
    </subcellularLocation>
</comment>
<keyword evidence="3 7" id="KW-0812">Transmembrane</keyword>
<comment type="similarity">
    <text evidence="2 7">Belongs to the EMP24/GP25L family.</text>
</comment>
<evidence type="ECO:0000256" key="1">
    <source>
        <dbReference type="ARBA" id="ARBA00004479"/>
    </source>
</evidence>
<dbReference type="PANTHER" id="PTHR22811">
    <property type="entry name" value="TRANSMEMBRANE EMP24 DOMAIN-CONTAINING PROTEIN"/>
    <property type="match status" value="1"/>
</dbReference>
<evidence type="ECO:0000256" key="3">
    <source>
        <dbReference type="ARBA" id="ARBA00022692"/>
    </source>
</evidence>
<feature type="signal peptide" evidence="9">
    <location>
        <begin position="1"/>
        <end position="29"/>
    </location>
</feature>
<keyword evidence="5 8" id="KW-1133">Transmembrane helix</keyword>
<reference evidence="12" key="1">
    <citation type="submission" date="2025-08" db="UniProtKB">
        <authorList>
            <consortium name="RefSeq"/>
        </authorList>
    </citation>
    <scope>IDENTIFICATION</scope>
</reference>
<dbReference type="OrthoDB" id="759142at2759"/>
<evidence type="ECO:0000256" key="2">
    <source>
        <dbReference type="ARBA" id="ARBA00007104"/>
    </source>
</evidence>
<gene>
    <name evidence="12" type="primary">LOC105041771</name>
</gene>
<evidence type="ECO:0000256" key="6">
    <source>
        <dbReference type="ARBA" id="ARBA00023136"/>
    </source>
</evidence>
<dbReference type="Pfam" id="PF01105">
    <property type="entry name" value="EMP24_GP25L"/>
    <property type="match status" value="1"/>
</dbReference>
<keyword evidence="11" id="KW-1185">Reference proteome</keyword>
<evidence type="ECO:0000256" key="4">
    <source>
        <dbReference type="ARBA" id="ARBA00022729"/>
    </source>
</evidence>
<evidence type="ECO:0000259" key="10">
    <source>
        <dbReference type="PROSITE" id="PS50866"/>
    </source>
</evidence>
<accession>A0A6I9QXU5</accession>
<dbReference type="AlphaFoldDB" id="A0A6I9QXU5"/>
<feature type="transmembrane region" description="Helical" evidence="8">
    <location>
        <begin position="186"/>
        <end position="207"/>
    </location>
</feature>
<keyword evidence="4 9" id="KW-0732">Signal</keyword>
<feature type="chain" id="PRO_5026812542" evidence="9">
    <location>
        <begin position="30"/>
        <end position="219"/>
    </location>
</feature>
<evidence type="ECO:0000256" key="7">
    <source>
        <dbReference type="RuleBase" id="RU003827"/>
    </source>
</evidence>